<evidence type="ECO:0000256" key="1">
    <source>
        <dbReference type="SAM" id="Phobius"/>
    </source>
</evidence>
<keyword evidence="1" id="KW-0472">Membrane</keyword>
<proteinExistence type="predicted"/>
<reference evidence="2" key="1">
    <citation type="journal article" date="2020" name="mSystems">
        <title>Genome- and Community-Level Interaction Insights into Carbon Utilization and Element Cycling Functions of Hydrothermarchaeota in Hydrothermal Sediment.</title>
        <authorList>
            <person name="Zhou Z."/>
            <person name="Liu Y."/>
            <person name="Xu W."/>
            <person name="Pan J."/>
            <person name="Luo Z.H."/>
            <person name="Li M."/>
        </authorList>
    </citation>
    <scope>NUCLEOTIDE SEQUENCE [LARGE SCALE GENOMIC DNA]</scope>
    <source>
        <strain evidence="2">SpSt-125</strain>
    </source>
</reference>
<dbReference type="AlphaFoldDB" id="A0A7J2U1S0"/>
<dbReference type="EMBL" id="DSEU01000029">
    <property type="protein sequence ID" value="HEM66758.1"/>
    <property type="molecule type" value="Genomic_DNA"/>
</dbReference>
<organism evidence="2">
    <name type="scientific">Ignisphaera aggregans</name>
    <dbReference type="NCBI Taxonomy" id="334771"/>
    <lineage>
        <taxon>Archaea</taxon>
        <taxon>Thermoproteota</taxon>
        <taxon>Thermoprotei</taxon>
        <taxon>Desulfurococcales</taxon>
        <taxon>Desulfurococcaceae</taxon>
        <taxon>Ignisphaera</taxon>
    </lineage>
</organism>
<keyword evidence="1" id="KW-1133">Transmembrane helix</keyword>
<evidence type="ECO:0000313" key="2">
    <source>
        <dbReference type="EMBL" id="HEM66758.1"/>
    </source>
</evidence>
<evidence type="ECO:0008006" key="3">
    <source>
        <dbReference type="Google" id="ProtNLM"/>
    </source>
</evidence>
<feature type="transmembrane region" description="Helical" evidence="1">
    <location>
        <begin position="475"/>
        <end position="495"/>
    </location>
</feature>
<accession>A0A7J2U1S0</accession>
<protein>
    <recommendedName>
        <fullName evidence="3">DUF4129 domain-containing protein</fullName>
    </recommendedName>
</protein>
<sequence>MKKCIPLLLLLLTLTQNAIALTEFPRHIDPSTAPSTTNILDYLTLLHTSSMYLAELNINRAINMTSTLREAAIPQQFRDIFNRTLQLYTLFTVEINMSIRYMNLSEEALKSNDLDKCSSLILAAQQHLGNAERLYTQTRDVLNYLVGAGGAVEETIKSTLNNMEKAISFIRNRIDAVSKELEERRHLLLKEVELEVKVNKSKVFYGDFIEIRGRVEDPLGAPLGNRTIAIYYNATIYRSTPALWLVQSSAQGFFRASVPVKACGVISIRIAFIPQGFDANVYRYTEKVVNVTSLCIEPTITVHMQQPLLIGANNSMCIESSIPNLRVNISSKGLALSKQVELSTHTTCLGILIPANVSEGMYRVDMFSEAKRGVPPKALHIYVNVSRLDANLSIEHPTTFFVGVPQSICVKTSVNSSVEIMLIELGRVVALKSSNSCTDLLLPISYLSTQLDLEIHVTPYNATYRSKVVKISMQVLDPIPIAVTVLIIILMVLVYGRGGVRISSAVMAIQRRSETIYQILSPVIKEFVDFVKALTGVGIEAHMTLREYVNSALDRAPQEMRSALLAALRIAENILYGPPTHVEELVKRLKEVLSGLVRVLRL</sequence>
<keyword evidence="1" id="KW-0812">Transmembrane</keyword>
<comment type="caution">
    <text evidence="2">The sequence shown here is derived from an EMBL/GenBank/DDBJ whole genome shotgun (WGS) entry which is preliminary data.</text>
</comment>
<name>A0A7J2U1S0_9CREN</name>
<gene>
    <name evidence="2" type="ORF">ENO26_04210</name>
</gene>